<dbReference type="CDD" id="cd02775">
    <property type="entry name" value="MopB_CT"/>
    <property type="match status" value="1"/>
</dbReference>
<dbReference type="KEGG" id="dol:Dole_2547"/>
<dbReference type="GO" id="GO:0016491">
    <property type="term" value="F:oxidoreductase activity"/>
    <property type="evidence" value="ECO:0007669"/>
    <property type="project" value="UniProtKB-KW"/>
</dbReference>
<evidence type="ECO:0000256" key="8">
    <source>
        <dbReference type="ARBA" id="ARBA00023014"/>
    </source>
</evidence>
<keyword evidence="4" id="KW-0479">Metal-binding</keyword>
<dbReference type="HOGENOM" id="CLU_000422_13_3_7"/>
<protein>
    <submittedName>
        <fullName evidence="10">Molybdopterin oxidoreductase</fullName>
    </submittedName>
</protein>
<dbReference type="InterPro" id="IPR006657">
    <property type="entry name" value="MoPterin_dinucl-bd_dom"/>
</dbReference>
<dbReference type="SUPFAM" id="SSF53706">
    <property type="entry name" value="Formate dehydrogenase/DMSO reductase, domains 1-3"/>
    <property type="match status" value="1"/>
</dbReference>
<keyword evidence="2" id="KW-0004">4Fe-4S</keyword>
<sequence length="711" mass="74976">MKIDRRSFLTLLAGGAVGTALSPMTIKLTDDISIWSQNFRGTPIEVPVPERGPASYVDSVCTLCPGGCGISVRKIGDRAVKIEGKAGHPVNNDGVCALGLSGLQLLYGPWRVTGPKKKENGRWKKISWDRALSEIAEKLNELREAGKADAIAGISRTGRGTVARLMQRLLAAAGSPHFLPVPTNENAYSDAVARMFGKPGTVGFDFENSGYVLSFAAGLLDGWGSPVHMFSAHSQWKTNGVKMVQVESRLSSTAAKADQWVAVKPGTEADLALGLAHVILRDNLNAGAAANSRAFDSFAALVKKDYTPARVAAATGIKESVIVALAKEFAAASHPVAVCGRGDGQTPCDSREVMAVTALNALVGSVNRQGGMIIGPEPDYIQWARPVLDDTAQKGLAKGPKTLADLLAGKTPDVQALFVLEANPAYTLHDTTKVKAALEAVPLVVSLSSFMDETSALADYILPLPTCLERTEDVVVTAGLKTPMIGLTQPVVEPRLDTRHPGDVILDLAKAMGGTVAESFAWSDYQDCLEKTFGLVYGKLATEGYLQKSVLETLIDTAVAVGRADFAPVVEADKKVRQNTPALVLAAYDAMRVAGGAIATPPYAMKIVPDTILKKNDLYVEINPETAQKAGLADGKAAVVETPAGTAQVRVRVTHEVAPGMVAMPRGFGHTAYDDYVSGKGVNVNDLIGPVPDPVSGLDTAWGAPAKLIKA</sequence>
<dbReference type="PROSITE" id="PS51669">
    <property type="entry name" value="4FE4S_MOW_BIS_MGD"/>
    <property type="match status" value="1"/>
</dbReference>
<feature type="domain" description="4Fe-4S Mo/W bis-MGD-type" evidence="9">
    <location>
        <begin position="54"/>
        <end position="110"/>
    </location>
</feature>
<dbReference type="PANTHER" id="PTHR43742">
    <property type="entry name" value="TRIMETHYLAMINE-N-OXIDE REDUCTASE"/>
    <property type="match status" value="1"/>
</dbReference>
<evidence type="ECO:0000259" key="9">
    <source>
        <dbReference type="PROSITE" id="PS51669"/>
    </source>
</evidence>
<dbReference type="GO" id="GO:0051539">
    <property type="term" value="F:4 iron, 4 sulfur cluster binding"/>
    <property type="evidence" value="ECO:0007669"/>
    <property type="project" value="UniProtKB-KW"/>
</dbReference>
<dbReference type="EMBL" id="CP000859">
    <property type="protein sequence ID" value="ABW68351.1"/>
    <property type="molecule type" value="Genomic_DNA"/>
</dbReference>
<dbReference type="AlphaFoldDB" id="A8ZWM0"/>
<evidence type="ECO:0000256" key="1">
    <source>
        <dbReference type="ARBA" id="ARBA00010312"/>
    </source>
</evidence>
<evidence type="ECO:0000256" key="7">
    <source>
        <dbReference type="ARBA" id="ARBA00023004"/>
    </source>
</evidence>
<reference evidence="10 11" key="1">
    <citation type="submission" date="2007-10" db="EMBL/GenBank/DDBJ databases">
        <title>Complete sequence of Desulfococcus oleovorans Hxd3.</title>
        <authorList>
            <consortium name="US DOE Joint Genome Institute"/>
            <person name="Copeland A."/>
            <person name="Lucas S."/>
            <person name="Lapidus A."/>
            <person name="Barry K."/>
            <person name="Glavina del Rio T."/>
            <person name="Dalin E."/>
            <person name="Tice H."/>
            <person name="Pitluck S."/>
            <person name="Kiss H."/>
            <person name="Brettin T."/>
            <person name="Bruce D."/>
            <person name="Detter J.C."/>
            <person name="Han C."/>
            <person name="Schmutz J."/>
            <person name="Larimer F."/>
            <person name="Land M."/>
            <person name="Hauser L."/>
            <person name="Kyrpides N."/>
            <person name="Kim E."/>
            <person name="Wawrik B."/>
            <person name="Richardson P."/>
        </authorList>
    </citation>
    <scope>NUCLEOTIDE SEQUENCE [LARGE SCALE GENOMIC DNA]</scope>
    <source>
        <strain evidence="11">DSM 6200 / JCM 39069 / Hxd3</strain>
    </source>
</reference>
<evidence type="ECO:0000256" key="2">
    <source>
        <dbReference type="ARBA" id="ARBA00022485"/>
    </source>
</evidence>
<dbReference type="SMART" id="SM00926">
    <property type="entry name" value="Molybdop_Fe4S4"/>
    <property type="match status" value="1"/>
</dbReference>
<dbReference type="InterPro" id="IPR053557">
    <property type="entry name" value="Molybdopterin-Qrc_component"/>
</dbReference>
<dbReference type="Gene3D" id="3.40.50.740">
    <property type="match status" value="1"/>
</dbReference>
<dbReference type="InterPro" id="IPR050612">
    <property type="entry name" value="Prok_Mopterin_Oxidored"/>
</dbReference>
<dbReference type="InterPro" id="IPR009010">
    <property type="entry name" value="Asp_de-COase-like_dom_sf"/>
</dbReference>
<keyword evidence="7" id="KW-0408">Iron</keyword>
<dbReference type="SUPFAM" id="SSF50692">
    <property type="entry name" value="ADC-like"/>
    <property type="match status" value="1"/>
</dbReference>
<dbReference type="RefSeq" id="WP_012175963.1">
    <property type="nucleotide sequence ID" value="NC_009943.1"/>
</dbReference>
<dbReference type="Pfam" id="PF00384">
    <property type="entry name" value="Molybdopterin"/>
    <property type="match status" value="1"/>
</dbReference>
<evidence type="ECO:0000256" key="4">
    <source>
        <dbReference type="ARBA" id="ARBA00022723"/>
    </source>
</evidence>
<dbReference type="Gene3D" id="2.40.40.20">
    <property type="match status" value="1"/>
</dbReference>
<keyword evidence="5" id="KW-0732">Signal</keyword>
<evidence type="ECO:0000313" key="11">
    <source>
        <dbReference type="Proteomes" id="UP000008561"/>
    </source>
</evidence>
<dbReference type="Proteomes" id="UP000008561">
    <property type="component" value="Chromosome"/>
</dbReference>
<dbReference type="STRING" id="96561.Dole_2547"/>
<dbReference type="Pfam" id="PF04879">
    <property type="entry name" value="Molybdop_Fe4S4"/>
    <property type="match status" value="1"/>
</dbReference>
<dbReference type="GO" id="GO:0043546">
    <property type="term" value="F:molybdopterin cofactor binding"/>
    <property type="evidence" value="ECO:0007669"/>
    <property type="project" value="InterPro"/>
</dbReference>
<gene>
    <name evidence="10" type="ordered locus">Dole_2547</name>
</gene>
<dbReference type="Pfam" id="PF01568">
    <property type="entry name" value="Molydop_binding"/>
    <property type="match status" value="1"/>
</dbReference>
<name>A8ZWM0_DESOH</name>
<dbReference type="PANTHER" id="PTHR43742:SF9">
    <property type="entry name" value="TETRATHIONATE REDUCTASE SUBUNIT A"/>
    <property type="match status" value="1"/>
</dbReference>
<keyword evidence="11" id="KW-1185">Reference proteome</keyword>
<organism evidence="10 11">
    <name type="scientific">Desulfosudis oleivorans (strain DSM 6200 / JCM 39069 / Hxd3)</name>
    <name type="common">Desulfococcus oleovorans</name>
    <dbReference type="NCBI Taxonomy" id="96561"/>
    <lineage>
        <taxon>Bacteria</taxon>
        <taxon>Pseudomonadati</taxon>
        <taxon>Thermodesulfobacteriota</taxon>
        <taxon>Desulfobacteria</taxon>
        <taxon>Desulfobacterales</taxon>
        <taxon>Desulfosudaceae</taxon>
        <taxon>Desulfosudis</taxon>
    </lineage>
</organism>
<dbReference type="Gene3D" id="2.20.25.90">
    <property type="entry name" value="ADC-like domains"/>
    <property type="match status" value="1"/>
</dbReference>
<dbReference type="Gene3D" id="3.40.228.10">
    <property type="entry name" value="Dimethylsulfoxide Reductase, domain 2"/>
    <property type="match status" value="1"/>
</dbReference>
<keyword evidence="6" id="KW-0560">Oxidoreductase</keyword>
<dbReference type="Gene3D" id="3.30.2070.10">
    <property type="entry name" value="Formate dehydrogenase/DMSO reductase"/>
    <property type="match status" value="1"/>
</dbReference>
<evidence type="ECO:0000256" key="6">
    <source>
        <dbReference type="ARBA" id="ARBA00023002"/>
    </source>
</evidence>
<accession>A8ZWM0</accession>
<evidence type="ECO:0000313" key="10">
    <source>
        <dbReference type="EMBL" id="ABW68351.1"/>
    </source>
</evidence>
<dbReference type="NCBIfam" id="NF041783">
    <property type="entry name" value="mnquin_red_QrcB"/>
    <property type="match status" value="1"/>
</dbReference>
<evidence type="ECO:0000256" key="3">
    <source>
        <dbReference type="ARBA" id="ARBA00022505"/>
    </source>
</evidence>
<comment type="similarity">
    <text evidence="1">Belongs to the prokaryotic molybdopterin-containing oxidoreductase family.</text>
</comment>
<dbReference type="InterPro" id="IPR006656">
    <property type="entry name" value="Mopterin_OxRdtase"/>
</dbReference>
<dbReference type="OrthoDB" id="9757870at2"/>
<proteinExistence type="inferred from homology"/>
<dbReference type="GO" id="GO:0046872">
    <property type="term" value="F:metal ion binding"/>
    <property type="evidence" value="ECO:0007669"/>
    <property type="project" value="UniProtKB-KW"/>
</dbReference>
<dbReference type="eggNOG" id="COG0243">
    <property type="taxonomic scope" value="Bacteria"/>
</dbReference>
<keyword evidence="3" id="KW-0500">Molybdenum</keyword>
<dbReference type="InterPro" id="IPR006963">
    <property type="entry name" value="Mopterin_OxRdtase_4Fe-4S_dom"/>
</dbReference>
<keyword evidence="8" id="KW-0411">Iron-sulfur</keyword>
<evidence type="ECO:0000256" key="5">
    <source>
        <dbReference type="ARBA" id="ARBA00022729"/>
    </source>
</evidence>